<feature type="compositionally biased region" description="Polar residues" evidence="1">
    <location>
        <begin position="158"/>
        <end position="182"/>
    </location>
</feature>
<feature type="region of interest" description="Disordered" evidence="1">
    <location>
        <begin position="392"/>
        <end position="445"/>
    </location>
</feature>
<feature type="compositionally biased region" description="Polar residues" evidence="1">
    <location>
        <begin position="392"/>
        <end position="426"/>
    </location>
</feature>
<feature type="compositionally biased region" description="Basic and acidic residues" evidence="1">
    <location>
        <begin position="331"/>
        <end position="348"/>
    </location>
</feature>
<keyword evidence="3" id="KW-1185">Reference proteome</keyword>
<accession>A0A3Q3AQY7</accession>
<protein>
    <recommendedName>
        <fullName evidence="4">ETAA1 activator of ATR kinase</fullName>
    </recommendedName>
</protein>
<dbReference type="GO" id="GO:2000001">
    <property type="term" value="P:regulation of DNA damage checkpoint"/>
    <property type="evidence" value="ECO:0007669"/>
    <property type="project" value="TreeGrafter"/>
</dbReference>
<feature type="region of interest" description="Disordered" evidence="1">
    <location>
        <begin position="256"/>
        <end position="348"/>
    </location>
</feature>
<proteinExistence type="predicted"/>
<dbReference type="PANTHER" id="PTHR16434">
    <property type="entry name" value="EWING'S TUMOR-ASSOCIATED ANTIGEN 1 ETAA1"/>
    <property type="match status" value="1"/>
</dbReference>
<dbReference type="GO" id="GO:0043596">
    <property type="term" value="C:nuclear replication fork"/>
    <property type="evidence" value="ECO:0007669"/>
    <property type="project" value="TreeGrafter"/>
</dbReference>
<dbReference type="PANTHER" id="PTHR16434:SF4">
    <property type="entry name" value="ETAA1 ACTIVATOR OF ATR KINASE"/>
    <property type="match status" value="1"/>
</dbReference>
<dbReference type="GO" id="GO:0031297">
    <property type="term" value="P:replication fork processing"/>
    <property type="evidence" value="ECO:0007669"/>
    <property type="project" value="TreeGrafter"/>
</dbReference>
<evidence type="ECO:0000313" key="2">
    <source>
        <dbReference type="Ensembl" id="ENSKMAP00000018800.1"/>
    </source>
</evidence>
<evidence type="ECO:0000313" key="3">
    <source>
        <dbReference type="Proteomes" id="UP000264800"/>
    </source>
</evidence>
<evidence type="ECO:0000256" key="1">
    <source>
        <dbReference type="SAM" id="MobiDB-lite"/>
    </source>
</evidence>
<dbReference type="Ensembl" id="ENSKMAT00000019060.1">
    <property type="protein sequence ID" value="ENSKMAP00000018800.1"/>
    <property type="gene ID" value="ENSKMAG00000013969.1"/>
</dbReference>
<dbReference type="Pfam" id="PF15350">
    <property type="entry name" value="ETAA1"/>
    <property type="match status" value="1"/>
</dbReference>
<dbReference type="STRING" id="37003.ENSKMAP00000018800"/>
<name>A0A3Q3AQY7_KRYMA</name>
<feature type="compositionally biased region" description="Acidic residues" evidence="1">
    <location>
        <begin position="184"/>
        <end position="198"/>
    </location>
</feature>
<dbReference type="GeneTree" id="ENSGT00390000009597"/>
<dbReference type="InterPro" id="IPR029406">
    <property type="entry name" value="ETAA1"/>
</dbReference>
<reference evidence="2" key="1">
    <citation type="submission" date="2025-08" db="UniProtKB">
        <authorList>
            <consortium name="Ensembl"/>
        </authorList>
    </citation>
    <scope>IDENTIFICATION</scope>
</reference>
<dbReference type="Proteomes" id="UP000264800">
    <property type="component" value="Unplaced"/>
</dbReference>
<dbReference type="GO" id="GO:0043539">
    <property type="term" value="F:protein serine/threonine kinase activator activity"/>
    <property type="evidence" value="ECO:0007669"/>
    <property type="project" value="TreeGrafter"/>
</dbReference>
<evidence type="ECO:0008006" key="4">
    <source>
        <dbReference type="Google" id="ProtNLM"/>
    </source>
</evidence>
<sequence>MKRNPDPGGTEFKTPTRIPRTKPAPVSCGESPHNDSDLQQDIIWDATSPSPRRPGTRRKKQTAGTLNISEIVSRIAPKHGRPQAAEPSLQQWIGDSATIPCTPDLQVPRTKRKSPRASSVDGLLKLAKRFDQNMFHPEEVEVGDMDLLAQDIPDFQSKPITHQSKLSASPPENGQPAVNTEPGTDPDWDQQLQDDLDFLFDGPTQNLSRNLSQAPSAPSEDGRKPPESARGAFEDDWENDDLLNDLLALEMNQNPQLCSTQKPPGPAGPVSPREPAGRVGPRVQKENLRPRATFSGNRTQTDLRTDPAGSPAGTGPHRTEPTCQSNTLKPEPQRSRIDPRSSAETFKPDTVDFMDLDLLFSSDPVWDELADDDLLCEMCEDLENQIQNVTARQTPVRSNQRAALQPTHRTCPNRTQTGAGGPSSSRAAPRPANNHRFGFQRPTDPVTMATGTGTGQNTGQTCSSTFNRVGCLLRHMTALVDDVTSCPSPVGKCSAAEIELKKQRALERRNRRLQAQQNRAGIS</sequence>
<feature type="region of interest" description="Disordered" evidence="1">
    <location>
        <begin position="95"/>
        <end position="120"/>
    </location>
</feature>
<dbReference type="OMA" id="PESQWFW"/>
<dbReference type="AlphaFoldDB" id="A0A3Q3AQY7"/>
<reference evidence="2" key="2">
    <citation type="submission" date="2025-09" db="UniProtKB">
        <authorList>
            <consortium name="Ensembl"/>
        </authorList>
    </citation>
    <scope>IDENTIFICATION</scope>
</reference>
<organism evidence="2 3">
    <name type="scientific">Kryptolebias marmoratus</name>
    <name type="common">Mangrove killifish</name>
    <name type="synonym">Rivulus marmoratus</name>
    <dbReference type="NCBI Taxonomy" id="37003"/>
    <lineage>
        <taxon>Eukaryota</taxon>
        <taxon>Metazoa</taxon>
        <taxon>Chordata</taxon>
        <taxon>Craniata</taxon>
        <taxon>Vertebrata</taxon>
        <taxon>Euteleostomi</taxon>
        <taxon>Actinopterygii</taxon>
        <taxon>Neopterygii</taxon>
        <taxon>Teleostei</taxon>
        <taxon>Neoteleostei</taxon>
        <taxon>Acanthomorphata</taxon>
        <taxon>Ovalentaria</taxon>
        <taxon>Atherinomorphae</taxon>
        <taxon>Cyprinodontiformes</taxon>
        <taxon>Rivulidae</taxon>
        <taxon>Kryptolebias</taxon>
    </lineage>
</organism>
<dbReference type="GO" id="GO:0006974">
    <property type="term" value="P:DNA damage response"/>
    <property type="evidence" value="ECO:0007669"/>
    <property type="project" value="TreeGrafter"/>
</dbReference>
<feature type="compositionally biased region" description="Polar residues" evidence="1">
    <location>
        <begin position="203"/>
        <end position="216"/>
    </location>
</feature>
<feature type="region of interest" description="Disordered" evidence="1">
    <location>
        <begin position="1"/>
        <end position="64"/>
    </location>
</feature>
<feature type="region of interest" description="Disordered" evidence="1">
    <location>
        <begin position="145"/>
        <end position="238"/>
    </location>
</feature>